<organism evidence="2 3">
    <name type="scientific">Candidatus Trichorickettsia mobilis</name>
    <dbReference type="NCBI Taxonomy" id="1346319"/>
    <lineage>
        <taxon>Bacteria</taxon>
        <taxon>Pseudomonadati</taxon>
        <taxon>Pseudomonadota</taxon>
        <taxon>Alphaproteobacteria</taxon>
        <taxon>Rickettsiales</taxon>
        <taxon>Rickettsiaceae</taxon>
        <taxon>Rickettsieae</taxon>
        <taxon>Candidatus Trichorickettsia</taxon>
    </lineage>
</organism>
<keyword evidence="2" id="KW-0378">Hydrolase</keyword>
<dbReference type="EMBL" id="CP112932">
    <property type="protein sequence ID" value="WPY01109.1"/>
    <property type="molecule type" value="Genomic_DNA"/>
</dbReference>
<accession>A0ABZ0UYH1</accession>
<feature type="domain" description="AB hydrolase-1" evidence="1">
    <location>
        <begin position="40"/>
        <end position="156"/>
    </location>
</feature>
<evidence type="ECO:0000313" key="2">
    <source>
        <dbReference type="EMBL" id="WPY01109.1"/>
    </source>
</evidence>
<evidence type="ECO:0000313" key="3">
    <source>
        <dbReference type="Proteomes" id="UP001326613"/>
    </source>
</evidence>
<evidence type="ECO:0000259" key="1">
    <source>
        <dbReference type="Pfam" id="PF00561"/>
    </source>
</evidence>
<name>A0ABZ0UYH1_9RICK</name>
<proteinExistence type="predicted"/>
<dbReference type="Proteomes" id="UP001326613">
    <property type="component" value="Chromosome"/>
</dbReference>
<dbReference type="InterPro" id="IPR000073">
    <property type="entry name" value="AB_hydrolase_1"/>
</dbReference>
<dbReference type="PANTHER" id="PTHR43798:SF33">
    <property type="entry name" value="HYDROLASE, PUTATIVE (AFU_ORTHOLOGUE AFUA_2G14860)-RELATED"/>
    <property type="match status" value="1"/>
</dbReference>
<dbReference type="SUPFAM" id="SSF53474">
    <property type="entry name" value="alpha/beta-Hydrolases"/>
    <property type="match status" value="1"/>
</dbReference>
<dbReference type="InterPro" id="IPR029058">
    <property type="entry name" value="AB_hydrolase_fold"/>
</dbReference>
<sequence length="301" mass="34700">MKLQKQSVEIGPYTTWLNPQSIPKHRISYLEFGDPNNQNILICAHGLTRNAYDFAKLGTALGDTYRVIALCYPGRGDSDFFTDKNHYNYQVYMQDTLLVLEKLNIKNNLHNIIWLGTSMGGIIGMTLASKYKDIFKGMILNDIGPFLPAEVLLRIIKYASQVVYFDDLDSAKQHLKIIYDQFGISDEADWDYLTQHSFKLNIDGKYQMNYDPMIVHGVDTDSNKLKDVTMWPIWHNIECPLLVIHGALSNILQNSTIKEMQKSRDFDLYTVYYAGHAPALMTNDQILVIRSWINKILYNIR</sequence>
<dbReference type="InterPro" id="IPR050266">
    <property type="entry name" value="AB_hydrolase_sf"/>
</dbReference>
<dbReference type="Gene3D" id="3.40.50.1820">
    <property type="entry name" value="alpha/beta hydrolase"/>
    <property type="match status" value="1"/>
</dbReference>
<reference evidence="2 3" key="1">
    <citation type="submission" date="2022-10" db="EMBL/GenBank/DDBJ databases">
        <title>Host association and intracellularity evolved multiple times independently in the Rickettsiales.</title>
        <authorList>
            <person name="Castelli M."/>
            <person name="Nardi T."/>
            <person name="Gammuto L."/>
            <person name="Bellinzona G."/>
            <person name="Sabaneyeva E."/>
            <person name="Potekhin A."/>
            <person name="Serra V."/>
            <person name="Petroni G."/>
            <person name="Sassera D."/>
        </authorList>
    </citation>
    <scope>NUCLEOTIDE SEQUENCE [LARGE SCALE GENOMIC DNA]</scope>
    <source>
        <strain evidence="2 3">Kr 154-4</strain>
    </source>
</reference>
<dbReference type="Pfam" id="PF00561">
    <property type="entry name" value="Abhydrolase_1"/>
    <property type="match status" value="1"/>
</dbReference>
<dbReference type="GO" id="GO:0016787">
    <property type="term" value="F:hydrolase activity"/>
    <property type="evidence" value="ECO:0007669"/>
    <property type="project" value="UniProtKB-KW"/>
</dbReference>
<dbReference type="PANTHER" id="PTHR43798">
    <property type="entry name" value="MONOACYLGLYCEROL LIPASE"/>
    <property type="match status" value="1"/>
</dbReference>
<protein>
    <submittedName>
        <fullName evidence="2">Alpha/beta hydrolase</fullName>
    </submittedName>
</protein>
<gene>
    <name evidence="2" type="ORF">Trichorick_01007</name>
</gene>
<dbReference type="RefSeq" id="WP_323737910.1">
    <property type="nucleotide sequence ID" value="NZ_CP112932.1"/>
</dbReference>
<keyword evidence="3" id="KW-1185">Reference proteome</keyword>